<dbReference type="InterPro" id="IPR000182">
    <property type="entry name" value="GNAT_dom"/>
</dbReference>
<dbReference type="RefSeq" id="WP_204077027.1">
    <property type="nucleotide sequence ID" value="NZ_BAABHI010000012.1"/>
</dbReference>
<accession>A0A8J3XH42</accession>
<dbReference type="Gene3D" id="3.40.630.30">
    <property type="match status" value="1"/>
</dbReference>
<dbReference type="EMBL" id="BOOP01000034">
    <property type="protein sequence ID" value="GII41572.1"/>
    <property type="molecule type" value="Genomic_DNA"/>
</dbReference>
<feature type="domain" description="N-acetyltransferase" evidence="1">
    <location>
        <begin position="38"/>
        <end position="190"/>
    </location>
</feature>
<reference evidence="2 3" key="1">
    <citation type="submission" date="2021-01" db="EMBL/GenBank/DDBJ databases">
        <title>Whole genome shotgun sequence of Planotetraspora phitsanulokensis NBRC 104273.</title>
        <authorList>
            <person name="Komaki H."/>
            <person name="Tamura T."/>
        </authorList>
    </citation>
    <scope>NUCLEOTIDE SEQUENCE [LARGE SCALE GENOMIC DNA]</scope>
    <source>
        <strain evidence="2 3">NBRC 104273</strain>
    </source>
</reference>
<evidence type="ECO:0000313" key="2">
    <source>
        <dbReference type="EMBL" id="GII41572.1"/>
    </source>
</evidence>
<evidence type="ECO:0000313" key="3">
    <source>
        <dbReference type="Proteomes" id="UP000622547"/>
    </source>
</evidence>
<dbReference type="AlphaFoldDB" id="A0A8J3XH42"/>
<dbReference type="InterPro" id="IPR016181">
    <property type="entry name" value="Acyl_CoA_acyltransferase"/>
</dbReference>
<dbReference type="PROSITE" id="PS51186">
    <property type="entry name" value="GNAT"/>
    <property type="match status" value="1"/>
</dbReference>
<dbReference type="Pfam" id="PF13302">
    <property type="entry name" value="Acetyltransf_3"/>
    <property type="match status" value="1"/>
</dbReference>
<keyword evidence="3" id="KW-1185">Reference proteome</keyword>
<dbReference type="GO" id="GO:0016747">
    <property type="term" value="F:acyltransferase activity, transferring groups other than amino-acyl groups"/>
    <property type="evidence" value="ECO:0007669"/>
    <property type="project" value="InterPro"/>
</dbReference>
<dbReference type="Proteomes" id="UP000622547">
    <property type="component" value="Unassembled WGS sequence"/>
</dbReference>
<protein>
    <submittedName>
        <fullName evidence="2">N-acetyltransferase</fullName>
    </submittedName>
</protein>
<comment type="caution">
    <text evidence="2">The sequence shown here is derived from an EMBL/GenBank/DDBJ whole genome shotgun (WGS) entry which is preliminary data.</text>
</comment>
<gene>
    <name evidence="2" type="ORF">Pph01_65750</name>
</gene>
<sequence length="201" mass="22122">MWEQTHRRESSDACHQSSHVVLTEKLRFQSPTEGELGMESASAGDAEAQHWLGWYPTEIATEPWRTHLLATPPRRKGGVAQFNDAWKLHGVDSRTGNHAGVAGVRGTPHGYEIGGWLAPAFRRRRLGSELFGAALTLAHEHLGIAVVVAGTEITNVACRRALEAAGFIPIQGAPFHVLPNGRVIYSCWYLHTTSTPRRCDQ</sequence>
<organism evidence="2 3">
    <name type="scientific">Planotetraspora phitsanulokensis</name>
    <dbReference type="NCBI Taxonomy" id="575192"/>
    <lineage>
        <taxon>Bacteria</taxon>
        <taxon>Bacillati</taxon>
        <taxon>Actinomycetota</taxon>
        <taxon>Actinomycetes</taxon>
        <taxon>Streptosporangiales</taxon>
        <taxon>Streptosporangiaceae</taxon>
        <taxon>Planotetraspora</taxon>
    </lineage>
</organism>
<name>A0A8J3XH42_9ACTN</name>
<dbReference type="SUPFAM" id="SSF55729">
    <property type="entry name" value="Acyl-CoA N-acyltransferases (Nat)"/>
    <property type="match status" value="1"/>
</dbReference>
<evidence type="ECO:0000259" key="1">
    <source>
        <dbReference type="PROSITE" id="PS51186"/>
    </source>
</evidence>
<proteinExistence type="predicted"/>